<evidence type="ECO:0000256" key="7">
    <source>
        <dbReference type="ARBA" id="ARBA00023040"/>
    </source>
</evidence>
<dbReference type="GO" id="GO:0004930">
    <property type="term" value="F:G protein-coupled receptor activity"/>
    <property type="evidence" value="ECO:0007669"/>
    <property type="project" value="UniProtKB-KW"/>
</dbReference>
<comment type="similarity">
    <text evidence="3">Belongs to the G-protein coupled receptor 1 family.</text>
</comment>
<evidence type="ECO:0000256" key="5">
    <source>
        <dbReference type="ARBA" id="ARBA00022692"/>
    </source>
</evidence>
<evidence type="ECO:0000256" key="3">
    <source>
        <dbReference type="ARBA" id="ARBA00010663"/>
    </source>
</evidence>
<evidence type="ECO:0000256" key="9">
    <source>
        <dbReference type="ARBA" id="ARBA00023170"/>
    </source>
</evidence>
<dbReference type="Gene3D" id="1.10.1220.70">
    <property type="match status" value="1"/>
</dbReference>
<dbReference type="FunFam" id="1.10.1220.70:FF:000001">
    <property type="entry name" value="Olfactory receptor"/>
    <property type="match status" value="1"/>
</dbReference>
<comment type="function">
    <text evidence="1">Putative odorant or sperm cell receptor.</text>
</comment>
<accession>A0A485MZ84</accession>
<organism evidence="11 12">
    <name type="scientific">Lynx pardinus</name>
    <name type="common">Iberian lynx</name>
    <name type="synonym">Felis pardina</name>
    <dbReference type="NCBI Taxonomy" id="191816"/>
    <lineage>
        <taxon>Eukaryota</taxon>
        <taxon>Metazoa</taxon>
        <taxon>Chordata</taxon>
        <taxon>Craniata</taxon>
        <taxon>Vertebrata</taxon>
        <taxon>Euteleostomi</taxon>
        <taxon>Mammalia</taxon>
        <taxon>Eutheria</taxon>
        <taxon>Laurasiatheria</taxon>
        <taxon>Carnivora</taxon>
        <taxon>Feliformia</taxon>
        <taxon>Felidae</taxon>
        <taxon>Felinae</taxon>
        <taxon>Lynx</taxon>
    </lineage>
</organism>
<reference evidence="11 12" key="1">
    <citation type="submission" date="2019-01" db="EMBL/GenBank/DDBJ databases">
        <authorList>
            <person name="Alioto T."/>
            <person name="Alioto T."/>
        </authorList>
    </citation>
    <scope>NUCLEOTIDE SEQUENCE [LARGE SCALE GENOMIC DNA]</scope>
</reference>
<keyword evidence="7" id="KW-0297">G-protein coupled receptor</keyword>
<keyword evidence="9" id="KW-0675">Receptor</keyword>
<dbReference type="GO" id="GO:0005886">
    <property type="term" value="C:plasma membrane"/>
    <property type="evidence" value="ECO:0007669"/>
    <property type="project" value="UniProtKB-SubCell"/>
</dbReference>
<protein>
    <submittedName>
        <fullName evidence="11">Low quality protein: olfactory</fullName>
    </submittedName>
</protein>
<dbReference type="AlphaFoldDB" id="A0A485MZ84"/>
<name>A0A485MZ84_LYNPA</name>
<keyword evidence="12" id="KW-1185">Reference proteome</keyword>
<evidence type="ECO:0000256" key="6">
    <source>
        <dbReference type="ARBA" id="ARBA00022989"/>
    </source>
</evidence>
<keyword evidence="10" id="KW-0807">Transducer</keyword>
<evidence type="ECO:0000313" key="12">
    <source>
        <dbReference type="Proteomes" id="UP000386466"/>
    </source>
</evidence>
<dbReference type="EMBL" id="CAAGRJ010008531">
    <property type="protein sequence ID" value="VFV26425.1"/>
    <property type="molecule type" value="Genomic_DNA"/>
</dbReference>
<dbReference type="SUPFAM" id="SSF81321">
    <property type="entry name" value="Family A G protein-coupled receptor-like"/>
    <property type="match status" value="1"/>
</dbReference>
<comment type="subcellular location">
    <subcellularLocation>
        <location evidence="2">Cell membrane</location>
        <topology evidence="2">Multi-pass membrane protein</topology>
    </subcellularLocation>
</comment>
<keyword evidence="4" id="KW-1003">Cell membrane</keyword>
<evidence type="ECO:0000256" key="1">
    <source>
        <dbReference type="ARBA" id="ARBA00003929"/>
    </source>
</evidence>
<keyword evidence="6" id="KW-1133">Transmembrane helix</keyword>
<evidence type="ECO:0000256" key="4">
    <source>
        <dbReference type="ARBA" id="ARBA00022475"/>
    </source>
</evidence>
<dbReference type="Proteomes" id="UP000386466">
    <property type="component" value="Unassembled WGS sequence"/>
</dbReference>
<evidence type="ECO:0000313" key="11">
    <source>
        <dbReference type="EMBL" id="VFV26425.1"/>
    </source>
</evidence>
<proteinExistence type="inferred from homology"/>
<evidence type="ECO:0000256" key="10">
    <source>
        <dbReference type="ARBA" id="ARBA00023224"/>
    </source>
</evidence>
<sequence>MERSSVPTCALPVLPLKRRTWQQLQVYTVVTPMLSPFIYRLRNKDMKGALKRLLTQMQIVSSHMPHLST</sequence>
<keyword evidence="8" id="KW-0472">Membrane</keyword>
<evidence type="ECO:0000256" key="8">
    <source>
        <dbReference type="ARBA" id="ARBA00023136"/>
    </source>
</evidence>
<gene>
    <name evidence="11" type="ORF">LYPA_23C014971</name>
</gene>
<keyword evidence="5" id="KW-0812">Transmembrane</keyword>
<evidence type="ECO:0000256" key="2">
    <source>
        <dbReference type="ARBA" id="ARBA00004651"/>
    </source>
</evidence>